<evidence type="ECO:0000313" key="3">
    <source>
        <dbReference type="EMBL" id="WWD22744.1"/>
    </source>
</evidence>
<feature type="region of interest" description="Disordered" evidence="1">
    <location>
        <begin position="113"/>
        <end position="186"/>
    </location>
</feature>
<feature type="compositionally biased region" description="Polar residues" evidence="1">
    <location>
        <begin position="995"/>
        <end position="1004"/>
    </location>
</feature>
<feature type="transmembrane region" description="Helical" evidence="2">
    <location>
        <begin position="21"/>
        <end position="42"/>
    </location>
</feature>
<accession>A0A5M6C7J8</accession>
<feature type="compositionally biased region" description="Polar residues" evidence="1">
    <location>
        <begin position="464"/>
        <end position="475"/>
    </location>
</feature>
<feature type="compositionally biased region" description="Polar residues" evidence="1">
    <location>
        <begin position="1096"/>
        <end position="1106"/>
    </location>
</feature>
<feature type="region of interest" description="Disordered" evidence="1">
    <location>
        <begin position="1292"/>
        <end position="1401"/>
    </location>
</feature>
<feature type="compositionally biased region" description="Low complexity" evidence="1">
    <location>
        <begin position="1111"/>
        <end position="1127"/>
    </location>
</feature>
<keyword evidence="2" id="KW-0812">Transmembrane</keyword>
<evidence type="ECO:0000256" key="2">
    <source>
        <dbReference type="SAM" id="Phobius"/>
    </source>
</evidence>
<name>A0A5M6C7J8_9TREE</name>
<dbReference type="RefSeq" id="XP_031862107.1">
    <property type="nucleotide sequence ID" value="XM_032003694.1"/>
</dbReference>
<keyword evidence="2" id="KW-0472">Membrane</keyword>
<feature type="compositionally biased region" description="Polar residues" evidence="1">
    <location>
        <begin position="1198"/>
        <end position="1224"/>
    </location>
</feature>
<feature type="region of interest" description="Disordered" evidence="1">
    <location>
        <begin position="446"/>
        <end position="475"/>
    </location>
</feature>
<feature type="compositionally biased region" description="Basic and acidic residues" evidence="1">
    <location>
        <begin position="313"/>
        <end position="333"/>
    </location>
</feature>
<sequence length="1401" mass="150540">MLAFLQQLLFTFPPITFSLESLSTLIVGLFYYAIIIFILRFFTSKTFLTHLSESDMSGQRRTISIQGIEMPANATFKQIELALEQRQRQQEAERAYQLNVESTRRYRDPRISWPDKRESQFPHSPYKTGFWPVKPVTPTATSPRHRQTSASAPANTIQPKAATTSKVKADAPHIGQGPKKPSDEHSQFNATAISSLAPDTNGNETRVNSDEYETRKITRIHWNFSKNPPPRPPFDLKKRRVPDHTPIDYNYSRAGHGVRVPSASSVTFAPELAKNNNSRAGGDSSSSESPAADRPTDKSPPEGVKATQTTPENRSDRNRVAASRSHEKSELKGKTSVRSAFDASNSVPTSVVPVKQTPTTPINHITRVPPLSFSPTSPNHVLLRTPQQPTISGDENYAKKLPFTNTLGLVFNGAPSNPRNIYNGPLTRKSYRPDMGALAARQKTLLDASDQIHTTSEDRRSKAGPSSLSEISSAHSNQTLPAMHAQPMRMVDKSVSTEPVTEIPAINSATLREILNTEMRQVMKEDMRQVVKEAMGEFLTGGLQAEIHRAVGVGMSHLTRKVERAVVRKMKISEKIKDDVRKVRKQKLTQRAKSPSASDLLTASSLDWLNTSYEQTNATIYNPVRPAAMNHNIAANTVYSAAPSFPWIHTKQDQANTLSPSTVTRPEFNYPSPVTTVGSATPSFDWIHLPNSQVNQIIPNRTTPSHAYNVPAPFIKPVQPTSDWHHVWNEQSSLADFTPIRPSEATHLFPVFSTPTDMPALDMYEPGFGQPHGAESDQMNVEGLENDFIWDETMEIERLLDPLSEMEMDRGFQFEQDDVAMATENQFQAQGSSAIPWTQTPAQYFDPDWFTQLPVVSAPAPSPTVISALTHGSSQYVPVPEPAITTPASAGTVGTASITTPATPFQGFAFPVPPPPAIVPATAASVPVTNNAPVVSIPSPPASPPAAFNVSPHPTARASSVTTVVSPPIAVTPAIRSTPPTTPLRTFVKRPRLSLSVSHSNPSAVESVAEQATPDPPAESTSTEPNTSVVPEQQVTPASESTGPLLAENPTPAPLSPPATQNVTLTVPGPAIATSETASATQPSESVAMPPSLQVISVSPSTSSDPGPSVTDTAAAATASHTPAPADVSISSQAHHDPQAFNFSMPRPAAVGENPPRAIEAATPVSQASQGFIFSLPGPSRTSTEAAGPSNSAGPSSQGFTFSIPRSSATTTESAGPSSQNSILSAPTPLNFNFSFSDSATAGPSALSNTMPAGPPRRFIFGAGPTDEELAMNEPSELDEKGEVEAMLGDVLEGDEGGQGSSSSFIANPPSLFTSSPLPTRSAEEAQVQSALGGYTDPIPNANSAKQKVMERLLAQDEPKPPRQHGVFVENPPEPASKRGYKPWVSSKLAGSPISGKRRKP</sequence>
<feature type="region of interest" description="Disordered" evidence="1">
    <location>
        <begin position="1171"/>
        <end position="1224"/>
    </location>
</feature>
<feature type="region of interest" description="Disordered" evidence="1">
    <location>
        <begin position="220"/>
        <end position="257"/>
    </location>
</feature>
<feature type="compositionally biased region" description="Basic and acidic residues" evidence="1">
    <location>
        <begin position="1348"/>
        <end position="1361"/>
    </location>
</feature>
<feature type="compositionally biased region" description="Polar residues" evidence="1">
    <location>
        <begin position="336"/>
        <end position="349"/>
    </location>
</feature>
<feature type="compositionally biased region" description="Low complexity" evidence="1">
    <location>
        <begin position="1186"/>
        <end position="1197"/>
    </location>
</feature>
<feature type="compositionally biased region" description="Polar residues" evidence="1">
    <location>
        <begin position="138"/>
        <end position="166"/>
    </location>
</feature>
<reference evidence="3" key="1">
    <citation type="submission" date="2017-08" db="EMBL/GenBank/DDBJ databases">
        <authorList>
            <person name="Cuomo C."/>
            <person name="Billmyre B."/>
            <person name="Heitman J."/>
        </authorList>
    </citation>
    <scope>NUCLEOTIDE SEQUENCE</scope>
    <source>
        <strain evidence="3">CBS 12478</strain>
    </source>
</reference>
<dbReference type="EMBL" id="CP144064">
    <property type="protein sequence ID" value="WWD22744.1"/>
    <property type="molecule type" value="Genomic_DNA"/>
</dbReference>
<dbReference type="KEGG" id="ksn:43587820"/>
<feature type="compositionally biased region" description="Polar residues" evidence="1">
    <location>
        <begin position="193"/>
        <end position="206"/>
    </location>
</feature>
<proteinExistence type="predicted"/>
<gene>
    <name evidence="3" type="ORF">CI109_107237</name>
</gene>
<feature type="region of interest" description="Disordered" evidence="1">
    <location>
        <begin position="994"/>
        <end position="1065"/>
    </location>
</feature>
<dbReference type="GeneID" id="43587820"/>
<organism evidence="3 4">
    <name type="scientific">Kwoniella shandongensis</name>
    <dbReference type="NCBI Taxonomy" id="1734106"/>
    <lineage>
        <taxon>Eukaryota</taxon>
        <taxon>Fungi</taxon>
        <taxon>Dikarya</taxon>
        <taxon>Basidiomycota</taxon>
        <taxon>Agaricomycotina</taxon>
        <taxon>Tremellomycetes</taxon>
        <taxon>Tremellales</taxon>
        <taxon>Cryptococcaceae</taxon>
        <taxon>Kwoniella</taxon>
    </lineage>
</organism>
<feature type="region of interest" description="Disordered" evidence="1">
    <location>
        <begin position="193"/>
        <end position="212"/>
    </location>
</feature>
<evidence type="ECO:0000313" key="4">
    <source>
        <dbReference type="Proteomes" id="UP000322225"/>
    </source>
</evidence>
<evidence type="ECO:0000256" key="1">
    <source>
        <dbReference type="SAM" id="MobiDB-lite"/>
    </source>
</evidence>
<feature type="region of interest" description="Disordered" evidence="1">
    <location>
        <begin position="1096"/>
        <end position="1130"/>
    </location>
</feature>
<dbReference type="Proteomes" id="UP000322225">
    <property type="component" value="Chromosome 14"/>
</dbReference>
<keyword evidence="4" id="KW-1185">Reference proteome</keyword>
<feature type="compositionally biased region" description="Polar residues" evidence="1">
    <location>
        <begin position="1019"/>
        <end position="1042"/>
    </location>
</feature>
<feature type="region of interest" description="Disordered" evidence="1">
    <location>
        <begin position="274"/>
        <end position="355"/>
    </location>
</feature>
<feature type="compositionally biased region" description="Low complexity" evidence="1">
    <location>
        <begin position="278"/>
        <end position="293"/>
    </location>
</feature>
<reference evidence="3" key="2">
    <citation type="submission" date="2024-01" db="EMBL/GenBank/DDBJ databases">
        <title>Comparative genomics of Cryptococcus and Kwoniella reveals pathogenesis evolution and contrasting modes of karyotype evolution via chromosome fusion or intercentromeric recombination.</title>
        <authorList>
            <person name="Coelho M.A."/>
            <person name="David-Palma M."/>
            <person name="Shea T."/>
            <person name="Bowers K."/>
            <person name="McGinley-Smith S."/>
            <person name="Mohammad A.W."/>
            <person name="Gnirke A."/>
            <person name="Yurkov A.M."/>
            <person name="Nowrousian M."/>
            <person name="Sun S."/>
            <person name="Cuomo C.A."/>
            <person name="Heitman J."/>
        </authorList>
    </citation>
    <scope>NUCLEOTIDE SEQUENCE</scope>
    <source>
        <strain evidence="3">CBS 12478</strain>
    </source>
</reference>
<keyword evidence="2" id="KW-1133">Transmembrane helix</keyword>
<protein>
    <submittedName>
        <fullName evidence="3">Uncharacterized protein</fullName>
    </submittedName>
</protein>
<feature type="compositionally biased region" description="Low complexity" evidence="1">
    <location>
        <begin position="1301"/>
        <end position="1321"/>
    </location>
</feature>